<evidence type="ECO:0000259" key="5">
    <source>
        <dbReference type="Pfam" id="PF00580"/>
    </source>
</evidence>
<dbReference type="AlphaFoldDB" id="X1JRK3"/>
<evidence type="ECO:0000313" key="6">
    <source>
        <dbReference type="EMBL" id="GAH80899.1"/>
    </source>
</evidence>
<dbReference type="GO" id="GO:0005524">
    <property type="term" value="F:ATP binding"/>
    <property type="evidence" value="ECO:0007669"/>
    <property type="project" value="UniProtKB-KW"/>
</dbReference>
<dbReference type="Pfam" id="PF00580">
    <property type="entry name" value="UvrD-helicase"/>
    <property type="match status" value="1"/>
</dbReference>
<feature type="non-terminal residue" evidence="6">
    <location>
        <position position="87"/>
    </location>
</feature>
<evidence type="ECO:0000256" key="1">
    <source>
        <dbReference type="ARBA" id="ARBA00022741"/>
    </source>
</evidence>
<dbReference type="GO" id="GO:0004386">
    <property type="term" value="F:helicase activity"/>
    <property type="evidence" value="ECO:0007669"/>
    <property type="project" value="UniProtKB-KW"/>
</dbReference>
<keyword evidence="2" id="KW-0378">Hydrolase</keyword>
<dbReference type="Gene3D" id="3.40.50.300">
    <property type="entry name" value="P-loop containing nucleotide triphosphate hydrolases"/>
    <property type="match status" value="1"/>
</dbReference>
<reference evidence="6" key="1">
    <citation type="journal article" date="2014" name="Front. Microbiol.">
        <title>High frequency of phylogenetically diverse reductive dehalogenase-homologous genes in deep subseafloor sedimentary metagenomes.</title>
        <authorList>
            <person name="Kawai M."/>
            <person name="Futagami T."/>
            <person name="Toyoda A."/>
            <person name="Takaki Y."/>
            <person name="Nishi S."/>
            <person name="Hori S."/>
            <person name="Arai W."/>
            <person name="Tsubouchi T."/>
            <person name="Morono Y."/>
            <person name="Uchiyama I."/>
            <person name="Ito T."/>
            <person name="Fujiyama A."/>
            <person name="Inagaki F."/>
            <person name="Takami H."/>
        </authorList>
    </citation>
    <scope>NUCLEOTIDE SEQUENCE</scope>
    <source>
        <strain evidence="6">Expedition CK06-06</strain>
    </source>
</reference>
<evidence type="ECO:0000256" key="2">
    <source>
        <dbReference type="ARBA" id="ARBA00022801"/>
    </source>
</evidence>
<dbReference type="EMBL" id="BARU01040739">
    <property type="protein sequence ID" value="GAH80899.1"/>
    <property type="molecule type" value="Genomic_DNA"/>
</dbReference>
<comment type="caution">
    <text evidence="6">The sequence shown here is derived from an EMBL/GenBank/DDBJ whole genome shotgun (WGS) entry which is preliminary data.</text>
</comment>
<dbReference type="GO" id="GO:0016787">
    <property type="term" value="F:hydrolase activity"/>
    <property type="evidence" value="ECO:0007669"/>
    <property type="project" value="UniProtKB-KW"/>
</dbReference>
<dbReference type="InterPro" id="IPR014016">
    <property type="entry name" value="UvrD-like_ATP-bd"/>
</dbReference>
<keyword evidence="4" id="KW-0067">ATP-binding</keyword>
<gene>
    <name evidence="6" type="ORF">S03H2_62939</name>
</gene>
<sequence>MAKRQKKDVDSLDVWLNTSSPTRKVNNIQDSFNKKKKLSYKKIDYEGELNLEQQEAVFNLIGNMLVKSGAGSGKTKVITYSVARLLE</sequence>
<feature type="domain" description="UvrD-like helicase ATP-binding" evidence="5">
    <location>
        <begin position="49"/>
        <end position="87"/>
    </location>
</feature>
<evidence type="ECO:0000256" key="4">
    <source>
        <dbReference type="ARBA" id="ARBA00022840"/>
    </source>
</evidence>
<dbReference type="SUPFAM" id="SSF52540">
    <property type="entry name" value="P-loop containing nucleoside triphosphate hydrolases"/>
    <property type="match status" value="1"/>
</dbReference>
<proteinExistence type="predicted"/>
<accession>X1JRK3</accession>
<dbReference type="InterPro" id="IPR027417">
    <property type="entry name" value="P-loop_NTPase"/>
</dbReference>
<keyword evidence="1" id="KW-0547">Nucleotide-binding</keyword>
<name>X1JRK3_9ZZZZ</name>
<keyword evidence="3" id="KW-0347">Helicase</keyword>
<organism evidence="6">
    <name type="scientific">marine sediment metagenome</name>
    <dbReference type="NCBI Taxonomy" id="412755"/>
    <lineage>
        <taxon>unclassified sequences</taxon>
        <taxon>metagenomes</taxon>
        <taxon>ecological metagenomes</taxon>
    </lineage>
</organism>
<evidence type="ECO:0000256" key="3">
    <source>
        <dbReference type="ARBA" id="ARBA00022806"/>
    </source>
</evidence>
<protein>
    <recommendedName>
        <fullName evidence="5">UvrD-like helicase ATP-binding domain-containing protein</fullName>
    </recommendedName>
</protein>